<dbReference type="EMBL" id="ML991814">
    <property type="protein sequence ID" value="KAF2232596.1"/>
    <property type="molecule type" value="Genomic_DNA"/>
</dbReference>
<dbReference type="AlphaFoldDB" id="A0A6A6H3C7"/>
<evidence type="ECO:0000313" key="1">
    <source>
        <dbReference type="EMBL" id="KAF2232596.1"/>
    </source>
</evidence>
<dbReference type="OrthoDB" id="2830640at2759"/>
<protein>
    <submittedName>
        <fullName evidence="1">Uncharacterized protein</fullName>
    </submittedName>
</protein>
<proteinExistence type="predicted"/>
<reference evidence="1" key="1">
    <citation type="journal article" date="2020" name="Stud. Mycol.">
        <title>101 Dothideomycetes genomes: a test case for predicting lifestyles and emergence of pathogens.</title>
        <authorList>
            <person name="Haridas S."/>
            <person name="Albert R."/>
            <person name="Binder M."/>
            <person name="Bloem J."/>
            <person name="Labutti K."/>
            <person name="Salamov A."/>
            <person name="Andreopoulos B."/>
            <person name="Baker S."/>
            <person name="Barry K."/>
            <person name="Bills G."/>
            <person name="Bluhm B."/>
            <person name="Cannon C."/>
            <person name="Castanera R."/>
            <person name="Culley D."/>
            <person name="Daum C."/>
            <person name="Ezra D."/>
            <person name="Gonzalez J."/>
            <person name="Henrissat B."/>
            <person name="Kuo A."/>
            <person name="Liang C."/>
            <person name="Lipzen A."/>
            <person name="Lutzoni F."/>
            <person name="Magnuson J."/>
            <person name="Mondo S."/>
            <person name="Nolan M."/>
            <person name="Ohm R."/>
            <person name="Pangilinan J."/>
            <person name="Park H.-J."/>
            <person name="Ramirez L."/>
            <person name="Alfaro M."/>
            <person name="Sun H."/>
            <person name="Tritt A."/>
            <person name="Yoshinaga Y."/>
            <person name="Zwiers L.-H."/>
            <person name="Turgeon B."/>
            <person name="Goodwin S."/>
            <person name="Spatafora J."/>
            <person name="Crous P."/>
            <person name="Grigoriev I."/>
        </authorList>
    </citation>
    <scope>NUCLEOTIDE SEQUENCE</scope>
    <source>
        <strain evidence="1">Tuck. ex Michener</strain>
    </source>
</reference>
<name>A0A6A6H3C7_VIRVR</name>
<evidence type="ECO:0000313" key="2">
    <source>
        <dbReference type="Proteomes" id="UP000800092"/>
    </source>
</evidence>
<gene>
    <name evidence="1" type="ORF">EV356DRAFT_246320</name>
</gene>
<sequence length="384" mass="44556">MIRHKFASSSWNSSSRCARILPAENADKLQAQPQPYQYSRLLHWTDLQLRQWPSAAARISFCAPQEYASMLGKMTVEKSLHCCKVDILKRENGQWSTNYAQANIDELCKIISEVPSTYLISATAQSLRDCSTCSWRLREHLTWSSFLGIDDGQISNGYTGHEDLFDRDGKYLGHTSRTRFLIKRLLNHYGQDGKNYVWEALSFFTKWVSPHRNVVVFFDIPMSVRPRFPTKVLQDNDSRYLHNPYWIHVLAVQEIINLQDDSVWSIRDAVRETERVGKSCIWIMENIEFLSLFLRDNSLIVHPNYPKLHDIARHAIHSHESLRIAESSVRSLINQHDTYLTEDPPSDSEAKVAAKHLKSRLAFQCQLLESLKFRSQSNREETTK</sequence>
<organism evidence="1 2">
    <name type="scientific">Viridothelium virens</name>
    <name type="common">Speckled blister lichen</name>
    <name type="synonym">Trypethelium virens</name>
    <dbReference type="NCBI Taxonomy" id="1048519"/>
    <lineage>
        <taxon>Eukaryota</taxon>
        <taxon>Fungi</taxon>
        <taxon>Dikarya</taxon>
        <taxon>Ascomycota</taxon>
        <taxon>Pezizomycotina</taxon>
        <taxon>Dothideomycetes</taxon>
        <taxon>Dothideomycetes incertae sedis</taxon>
        <taxon>Trypetheliales</taxon>
        <taxon>Trypetheliaceae</taxon>
        <taxon>Viridothelium</taxon>
    </lineage>
</organism>
<accession>A0A6A6H3C7</accession>
<keyword evidence="2" id="KW-1185">Reference proteome</keyword>
<dbReference type="Proteomes" id="UP000800092">
    <property type="component" value="Unassembled WGS sequence"/>
</dbReference>